<accession>A0A479ZZC5</accession>
<keyword evidence="1" id="KW-0472">Membrane</keyword>
<reference evidence="3" key="1">
    <citation type="submission" date="2019-02" db="EMBL/GenBank/DDBJ databases">
        <title>Draft genome sequence of Sphaerospermopsis reniformis NIES-1949.</title>
        <authorList>
            <person name="Yamaguchi H."/>
            <person name="Suzuki S."/>
            <person name="Kawachi M."/>
        </authorList>
    </citation>
    <scope>NUCLEOTIDE SEQUENCE [LARGE SCALE GENOMIC DNA]</scope>
    <source>
        <strain evidence="3">NIES-1949</strain>
    </source>
</reference>
<dbReference type="EMBL" id="BJCE01000085">
    <property type="protein sequence ID" value="GCL37592.1"/>
    <property type="molecule type" value="Genomic_DNA"/>
</dbReference>
<gene>
    <name evidence="2" type="ORF">SR1949_27030</name>
</gene>
<name>A0A479ZZC5_9CYAN</name>
<evidence type="ECO:0000256" key="1">
    <source>
        <dbReference type="SAM" id="Phobius"/>
    </source>
</evidence>
<comment type="caution">
    <text evidence="2">The sequence shown here is derived from an EMBL/GenBank/DDBJ whole genome shotgun (WGS) entry which is preliminary data.</text>
</comment>
<proteinExistence type="predicted"/>
<sequence>MNSQNNSNQNSQSSSVISTDLIRIIVILAFAASIIYLISSHSDCWFSISCQPAIHQTGYELSTILVGFLTTISLTAVFGTPLAPAAVVGILAWVTLRFWL</sequence>
<evidence type="ECO:0000313" key="3">
    <source>
        <dbReference type="Proteomes" id="UP000300142"/>
    </source>
</evidence>
<keyword evidence="1" id="KW-0812">Transmembrane</keyword>
<feature type="transmembrane region" description="Helical" evidence="1">
    <location>
        <begin position="64"/>
        <end position="94"/>
    </location>
</feature>
<organism evidence="2 3">
    <name type="scientific">Sphaerospermopsis reniformis</name>
    <dbReference type="NCBI Taxonomy" id="531300"/>
    <lineage>
        <taxon>Bacteria</taxon>
        <taxon>Bacillati</taxon>
        <taxon>Cyanobacteriota</taxon>
        <taxon>Cyanophyceae</taxon>
        <taxon>Nostocales</taxon>
        <taxon>Aphanizomenonaceae</taxon>
        <taxon>Sphaerospermopsis</taxon>
    </lineage>
</organism>
<dbReference type="AlphaFoldDB" id="A0A479ZZC5"/>
<dbReference type="Proteomes" id="UP000300142">
    <property type="component" value="Unassembled WGS sequence"/>
</dbReference>
<feature type="transmembrane region" description="Helical" evidence="1">
    <location>
        <begin position="21"/>
        <end position="39"/>
    </location>
</feature>
<keyword evidence="1" id="KW-1133">Transmembrane helix</keyword>
<protein>
    <submittedName>
        <fullName evidence="2">Uncharacterized protein</fullName>
    </submittedName>
</protein>
<evidence type="ECO:0000313" key="2">
    <source>
        <dbReference type="EMBL" id="GCL37592.1"/>
    </source>
</evidence>
<keyword evidence="3" id="KW-1185">Reference proteome</keyword>